<evidence type="ECO:0000256" key="4">
    <source>
        <dbReference type="ARBA" id="ARBA00022989"/>
    </source>
</evidence>
<feature type="domain" description="RDD" evidence="7">
    <location>
        <begin position="2"/>
        <end position="142"/>
    </location>
</feature>
<evidence type="ECO:0000256" key="2">
    <source>
        <dbReference type="ARBA" id="ARBA00022475"/>
    </source>
</evidence>
<evidence type="ECO:0000313" key="8">
    <source>
        <dbReference type="EMBL" id="ORA37123.1"/>
    </source>
</evidence>
<evidence type="ECO:0000256" key="1">
    <source>
        <dbReference type="ARBA" id="ARBA00004651"/>
    </source>
</evidence>
<evidence type="ECO:0000256" key="3">
    <source>
        <dbReference type="ARBA" id="ARBA00022692"/>
    </source>
</evidence>
<comment type="subcellular location">
    <subcellularLocation>
        <location evidence="1">Cell membrane</location>
        <topology evidence="1">Multi-pass membrane protein</topology>
    </subcellularLocation>
</comment>
<dbReference type="EMBL" id="MVHF01000007">
    <property type="protein sequence ID" value="ORA37123.1"/>
    <property type="molecule type" value="Genomic_DNA"/>
</dbReference>
<protein>
    <recommendedName>
        <fullName evidence="7">RDD domain-containing protein</fullName>
    </recommendedName>
</protein>
<keyword evidence="4 6" id="KW-1133">Transmembrane helix</keyword>
<dbReference type="InterPro" id="IPR010432">
    <property type="entry name" value="RDD"/>
</dbReference>
<evidence type="ECO:0000256" key="5">
    <source>
        <dbReference type="ARBA" id="ARBA00023136"/>
    </source>
</evidence>
<evidence type="ECO:0000256" key="6">
    <source>
        <dbReference type="SAM" id="Phobius"/>
    </source>
</evidence>
<evidence type="ECO:0000259" key="7">
    <source>
        <dbReference type="Pfam" id="PF06271"/>
    </source>
</evidence>
<dbReference type="InterPro" id="IPR051791">
    <property type="entry name" value="Pra-immunoreactive"/>
</dbReference>
<organism evidence="8 9">
    <name type="scientific">Mycobacterium aquaticum</name>
    <dbReference type="NCBI Taxonomy" id="1927124"/>
    <lineage>
        <taxon>Bacteria</taxon>
        <taxon>Bacillati</taxon>
        <taxon>Actinomycetota</taxon>
        <taxon>Actinomycetes</taxon>
        <taxon>Mycobacteriales</taxon>
        <taxon>Mycobacteriaceae</taxon>
        <taxon>Mycobacterium</taxon>
    </lineage>
</organism>
<keyword evidence="2" id="KW-1003">Cell membrane</keyword>
<comment type="caution">
    <text evidence="8">The sequence shown here is derived from an EMBL/GenBank/DDBJ whole genome shotgun (WGS) entry which is preliminary data.</text>
</comment>
<dbReference type="PANTHER" id="PTHR36115">
    <property type="entry name" value="PROLINE-RICH ANTIGEN HOMOLOG-RELATED"/>
    <property type="match status" value="1"/>
</dbReference>
<dbReference type="Pfam" id="PF06271">
    <property type="entry name" value="RDD"/>
    <property type="match status" value="1"/>
</dbReference>
<keyword evidence="5 6" id="KW-0472">Membrane</keyword>
<proteinExistence type="predicted"/>
<sequence length="163" mass="17587">MVAFVIDQLPVTVFLVIAIAILTVAIGSVAGSDSTCRRQFSCPGYSTNSELALYGTAALFGMVLPFTFSVWNYGQRQGTTGQSIGKKAMKFQVVSEKTGEPIGFGMSLMRQIVHVLDGLICYLGYLFPLWDAKRQTFADKIMSTVCVPMNPAPVAGPYPGWSG</sequence>
<evidence type="ECO:0000313" key="9">
    <source>
        <dbReference type="Proteomes" id="UP000192448"/>
    </source>
</evidence>
<dbReference type="GO" id="GO:0005886">
    <property type="term" value="C:plasma membrane"/>
    <property type="evidence" value="ECO:0007669"/>
    <property type="project" value="UniProtKB-SubCell"/>
</dbReference>
<reference evidence="8 9" key="1">
    <citation type="submission" date="2017-02" db="EMBL/GenBank/DDBJ databases">
        <title>The new phylogeny of genus Mycobacterium.</title>
        <authorList>
            <person name="Tortoli E."/>
            <person name="Trovato A."/>
            <person name="Cirillo D.M."/>
        </authorList>
    </citation>
    <scope>NUCLEOTIDE SEQUENCE [LARGE SCALE GENOMIC DNA]</scope>
    <source>
        <strain evidence="8 9">RW6</strain>
    </source>
</reference>
<feature type="transmembrane region" description="Helical" evidence="6">
    <location>
        <begin position="12"/>
        <end position="30"/>
    </location>
</feature>
<name>A0A1X0B4B1_9MYCO</name>
<keyword evidence="3 6" id="KW-0812">Transmembrane</keyword>
<feature type="transmembrane region" description="Helical" evidence="6">
    <location>
        <begin position="51"/>
        <end position="71"/>
    </location>
</feature>
<dbReference type="Proteomes" id="UP000192448">
    <property type="component" value="Unassembled WGS sequence"/>
</dbReference>
<gene>
    <name evidence="8" type="ORF">BST13_09905</name>
</gene>
<accession>A0A1X0B4B1</accession>
<dbReference type="STRING" id="1927124.BST13_09905"/>
<keyword evidence="9" id="KW-1185">Reference proteome</keyword>
<dbReference type="PANTHER" id="PTHR36115:SF6">
    <property type="entry name" value="PROLINE-RICH ANTIGEN HOMOLOG"/>
    <property type="match status" value="1"/>
</dbReference>
<dbReference type="AlphaFoldDB" id="A0A1X0B4B1"/>